<protein>
    <submittedName>
        <fullName evidence="1">Uncharacterized protein</fullName>
    </submittedName>
</protein>
<dbReference type="VEuPathDB" id="MicrosporidiaDB:NBO_57g0005"/>
<dbReference type="Proteomes" id="UP000016927">
    <property type="component" value="Unassembled WGS sequence"/>
</dbReference>
<keyword evidence="2" id="KW-1185">Reference proteome</keyword>
<dbReference type="EMBL" id="KB908965">
    <property type="protein sequence ID" value="EOB13828.1"/>
    <property type="molecule type" value="Genomic_DNA"/>
</dbReference>
<organism evidence="1 2">
    <name type="scientific">Nosema bombycis (strain CQ1 / CVCC 102059)</name>
    <name type="common">Microsporidian parasite</name>
    <name type="synonym">Pebrine of silkworm</name>
    <dbReference type="NCBI Taxonomy" id="578461"/>
    <lineage>
        <taxon>Eukaryota</taxon>
        <taxon>Fungi</taxon>
        <taxon>Fungi incertae sedis</taxon>
        <taxon>Microsporidia</taxon>
        <taxon>Nosematidae</taxon>
        <taxon>Nosema</taxon>
    </lineage>
</organism>
<gene>
    <name evidence="1" type="ORF">NBO_57g0005</name>
</gene>
<evidence type="ECO:0000313" key="2">
    <source>
        <dbReference type="Proteomes" id="UP000016927"/>
    </source>
</evidence>
<dbReference type="HOGENOM" id="CLU_1896816_0_0_1"/>
<dbReference type="AlphaFoldDB" id="R0MLW2"/>
<evidence type="ECO:0000313" key="1">
    <source>
        <dbReference type="EMBL" id="EOB13828.1"/>
    </source>
</evidence>
<name>R0MLW2_NOSB1</name>
<sequence length="134" mass="15844">MKGCSDIFYFFCDNYINIVNLHEMCLIKLQNGRFYYVQKDLSSKKDRNLSFYLITDYYKKRLFKIFNGSSEFICNLKREIRFLLSNPEKVEFSNCAISLKALTNLVNLCLFTVLHNINSLSDRTCNDVKSIQFK</sequence>
<accession>R0MLW2</accession>
<proteinExistence type="predicted"/>
<reference evidence="1 2" key="1">
    <citation type="journal article" date="2013" name="BMC Genomics">
        <title>Comparative genomics of parasitic silkworm microsporidia reveal an association between genome expansion and host adaptation.</title>
        <authorList>
            <person name="Pan G."/>
            <person name="Xu J."/>
            <person name="Li T."/>
            <person name="Xia Q."/>
            <person name="Liu S.L."/>
            <person name="Zhang G."/>
            <person name="Li S."/>
            <person name="Li C."/>
            <person name="Liu H."/>
            <person name="Yang L."/>
            <person name="Liu T."/>
            <person name="Zhang X."/>
            <person name="Wu Z."/>
            <person name="Fan W."/>
            <person name="Dang X."/>
            <person name="Xiang H."/>
            <person name="Tao M."/>
            <person name="Li Y."/>
            <person name="Hu J."/>
            <person name="Li Z."/>
            <person name="Lin L."/>
            <person name="Luo J."/>
            <person name="Geng L."/>
            <person name="Wang L."/>
            <person name="Long M."/>
            <person name="Wan Y."/>
            <person name="He N."/>
            <person name="Zhang Z."/>
            <person name="Lu C."/>
            <person name="Keeling P.J."/>
            <person name="Wang J."/>
            <person name="Xiang Z."/>
            <person name="Zhou Z."/>
        </authorList>
    </citation>
    <scope>NUCLEOTIDE SEQUENCE [LARGE SCALE GENOMIC DNA]</scope>
    <source>
        <strain evidence="2">CQ1 / CVCC 102059</strain>
    </source>
</reference>